<evidence type="ECO:0000313" key="2">
    <source>
        <dbReference type="Proteomes" id="UP001497516"/>
    </source>
</evidence>
<protein>
    <submittedName>
        <fullName evidence="1">Uncharacterized protein</fullName>
    </submittedName>
</protein>
<organism evidence="1 2">
    <name type="scientific">Linum trigynum</name>
    <dbReference type="NCBI Taxonomy" id="586398"/>
    <lineage>
        <taxon>Eukaryota</taxon>
        <taxon>Viridiplantae</taxon>
        <taxon>Streptophyta</taxon>
        <taxon>Embryophyta</taxon>
        <taxon>Tracheophyta</taxon>
        <taxon>Spermatophyta</taxon>
        <taxon>Magnoliopsida</taxon>
        <taxon>eudicotyledons</taxon>
        <taxon>Gunneridae</taxon>
        <taxon>Pentapetalae</taxon>
        <taxon>rosids</taxon>
        <taxon>fabids</taxon>
        <taxon>Malpighiales</taxon>
        <taxon>Linaceae</taxon>
        <taxon>Linum</taxon>
    </lineage>
</organism>
<proteinExistence type="predicted"/>
<evidence type="ECO:0000313" key="1">
    <source>
        <dbReference type="EMBL" id="CAL1379552.1"/>
    </source>
</evidence>
<accession>A0AAV2E1I0</accession>
<dbReference type="AlphaFoldDB" id="A0AAV2E1I0"/>
<sequence length="112" mass="12243">MAQSLLATLFFSSPGPSPSTIQPILPSRKKSKKLSTAAIVLTIKQLQRRIQDFNDHKNQLTGKKKNTTLTNINGYFYYCGGGPAVFGRLGLRSFNNGCGNDDGVLVLGIRRN</sequence>
<name>A0AAV2E1I0_9ROSI</name>
<gene>
    <name evidence="1" type="ORF">LTRI10_LOCUS21068</name>
</gene>
<keyword evidence="2" id="KW-1185">Reference proteome</keyword>
<reference evidence="1 2" key="1">
    <citation type="submission" date="2024-04" db="EMBL/GenBank/DDBJ databases">
        <authorList>
            <person name="Fracassetti M."/>
        </authorList>
    </citation>
    <scope>NUCLEOTIDE SEQUENCE [LARGE SCALE GENOMIC DNA]</scope>
</reference>
<dbReference type="EMBL" id="OZ034816">
    <property type="protein sequence ID" value="CAL1379552.1"/>
    <property type="molecule type" value="Genomic_DNA"/>
</dbReference>
<dbReference type="Proteomes" id="UP001497516">
    <property type="component" value="Chromosome 3"/>
</dbReference>